<evidence type="ECO:0000256" key="2">
    <source>
        <dbReference type="ARBA" id="ARBA00023002"/>
    </source>
</evidence>
<dbReference type="PANTHER" id="PTHR24321">
    <property type="entry name" value="DEHYDROGENASES, SHORT CHAIN"/>
    <property type="match status" value="1"/>
</dbReference>
<dbReference type="PROSITE" id="PS00061">
    <property type="entry name" value="ADH_SHORT"/>
    <property type="match status" value="1"/>
</dbReference>
<dbReference type="InterPro" id="IPR020904">
    <property type="entry name" value="Sc_DH/Rdtase_CS"/>
</dbReference>
<dbReference type="SUPFAM" id="SSF51735">
    <property type="entry name" value="NAD(P)-binding Rossmann-fold domains"/>
    <property type="match status" value="1"/>
</dbReference>
<organism evidence="3 4">
    <name type="scientific">Phyllobacterium sophorae</name>
    <dbReference type="NCBI Taxonomy" id="1520277"/>
    <lineage>
        <taxon>Bacteria</taxon>
        <taxon>Pseudomonadati</taxon>
        <taxon>Pseudomonadota</taxon>
        <taxon>Alphaproteobacteria</taxon>
        <taxon>Hyphomicrobiales</taxon>
        <taxon>Phyllobacteriaceae</taxon>
        <taxon>Phyllobacterium</taxon>
    </lineage>
</organism>
<dbReference type="RefSeq" id="WP_106663653.1">
    <property type="nucleotide sequence ID" value="NZ_PGGM01000003.1"/>
</dbReference>
<gene>
    <name evidence="3" type="ORF">CU103_09485</name>
</gene>
<keyword evidence="2" id="KW-0560">Oxidoreductase</keyword>
<dbReference type="GO" id="GO:0016491">
    <property type="term" value="F:oxidoreductase activity"/>
    <property type="evidence" value="ECO:0007669"/>
    <property type="project" value="UniProtKB-KW"/>
</dbReference>
<evidence type="ECO:0000313" key="4">
    <source>
        <dbReference type="Proteomes" id="UP000241764"/>
    </source>
</evidence>
<dbReference type="OrthoDB" id="9790146at2"/>
<dbReference type="Proteomes" id="UP000241764">
    <property type="component" value="Unassembled WGS sequence"/>
</dbReference>
<evidence type="ECO:0000256" key="1">
    <source>
        <dbReference type="ARBA" id="ARBA00006484"/>
    </source>
</evidence>
<dbReference type="PANTHER" id="PTHR24321:SF8">
    <property type="entry name" value="ESTRADIOL 17-BETA-DEHYDROGENASE 8-RELATED"/>
    <property type="match status" value="1"/>
</dbReference>
<accession>A0A2P7BFN5</accession>
<comment type="similarity">
    <text evidence="1">Belongs to the short-chain dehydrogenases/reductases (SDR) family.</text>
</comment>
<comment type="caution">
    <text evidence="3">The sequence shown here is derived from an EMBL/GenBank/DDBJ whole genome shotgun (WGS) entry which is preliminary data.</text>
</comment>
<evidence type="ECO:0008006" key="5">
    <source>
        <dbReference type="Google" id="ProtNLM"/>
    </source>
</evidence>
<dbReference type="FunFam" id="3.40.50.720:FF:000084">
    <property type="entry name" value="Short-chain dehydrogenase reductase"/>
    <property type="match status" value="1"/>
</dbReference>
<reference evidence="4" key="1">
    <citation type="submission" date="2017-11" db="EMBL/GenBank/DDBJ databases">
        <authorList>
            <person name="Kuznetsova I."/>
            <person name="Sazanova A."/>
            <person name="Chirak E."/>
            <person name="Safronova V."/>
            <person name="Willems A."/>
        </authorList>
    </citation>
    <scope>NUCLEOTIDE SEQUENCE [LARGE SCALE GENOMIC DNA]</scope>
    <source>
        <strain evidence="4">CCBAU 03422</strain>
    </source>
</reference>
<dbReference type="Pfam" id="PF13561">
    <property type="entry name" value="adh_short_C2"/>
    <property type="match status" value="1"/>
</dbReference>
<dbReference type="PRINTS" id="PR00081">
    <property type="entry name" value="GDHRDH"/>
</dbReference>
<dbReference type="NCBIfam" id="NF005559">
    <property type="entry name" value="PRK07231.1"/>
    <property type="match status" value="1"/>
</dbReference>
<dbReference type="AlphaFoldDB" id="A0A2P7BFN5"/>
<dbReference type="CDD" id="cd05233">
    <property type="entry name" value="SDR_c"/>
    <property type="match status" value="1"/>
</dbReference>
<sequence length="253" mass="27209">MQLYPENGAVIVTGGAQGIGRRLVLTLVAEGVDVCIADWNDEKGRAVACEEAPGNGRRVFVKTDVSREESCRAAVSAATEAFGGVFGLVNNASIFSTLQMRPFWEIPTEEWDRVQAVNLKGVFNMTRVAREELARSGEGAVVNIASSTIHFGRPNYAHYVASKAGVFGLSRAMARELGGQSIRVNTLTPGPTFTEVERATVTAEQKAAMIDQQCLKRAGGPDDIADAIAFLLSRQARWVTGQLLNVDGGMITY</sequence>
<dbReference type="Gene3D" id="3.40.50.720">
    <property type="entry name" value="NAD(P)-binding Rossmann-like Domain"/>
    <property type="match status" value="1"/>
</dbReference>
<dbReference type="PRINTS" id="PR00080">
    <property type="entry name" value="SDRFAMILY"/>
</dbReference>
<keyword evidence="4" id="KW-1185">Reference proteome</keyword>
<dbReference type="InterPro" id="IPR036291">
    <property type="entry name" value="NAD(P)-bd_dom_sf"/>
</dbReference>
<dbReference type="EMBL" id="PGGM01000003">
    <property type="protein sequence ID" value="PSH65238.1"/>
    <property type="molecule type" value="Genomic_DNA"/>
</dbReference>
<protein>
    <recommendedName>
        <fullName evidence="5">Oxidoreductase</fullName>
    </recommendedName>
</protein>
<evidence type="ECO:0000313" key="3">
    <source>
        <dbReference type="EMBL" id="PSH65238.1"/>
    </source>
</evidence>
<name>A0A2P7BFN5_9HYPH</name>
<dbReference type="InterPro" id="IPR002347">
    <property type="entry name" value="SDR_fam"/>
</dbReference>
<proteinExistence type="inferred from homology"/>